<dbReference type="Proteomes" id="UP000017700">
    <property type="component" value="Chromosome"/>
</dbReference>
<dbReference type="PANTHER" id="PTHR43441">
    <property type="entry name" value="RIBOSOMAL-PROTEIN-SERINE ACETYLTRANSFERASE"/>
    <property type="match status" value="1"/>
</dbReference>
<dbReference type="KEGG" id="sera:Ser39006_015445"/>
<proteinExistence type="predicted"/>
<dbReference type="InterPro" id="IPR051908">
    <property type="entry name" value="Ribosomal_N-acetyltransferase"/>
</dbReference>
<dbReference type="Pfam" id="PF13302">
    <property type="entry name" value="Acetyltransf_3"/>
    <property type="match status" value="1"/>
</dbReference>
<reference evidence="3" key="2">
    <citation type="submission" date="2013-09" db="EMBL/GenBank/DDBJ databases">
        <authorList>
            <person name="Wang G."/>
            <person name="Yang Y."/>
            <person name="Su Y."/>
        </authorList>
    </citation>
    <scope>NUCLEOTIDE SEQUENCE</scope>
    <source>
        <strain evidence="3">ATCC 39006</strain>
    </source>
</reference>
<dbReference type="OrthoDB" id="9784707at2"/>
<evidence type="ECO:0000313" key="4">
    <source>
        <dbReference type="Proteomes" id="UP000017700"/>
    </source>
</evidence>
<gene>
    <name evidence="2" type="ORF">CWC46_15440</name>
    <name evidence="3" type="ORF">Ser39006_015445</name>
</gene>
<dbReference type="Proteomes" id="UP000233778">
    <property type="component" value="Chromosome"/>
</dbReference>
<accession>A0A2I5TLG4</accession>
<dbReference type="KEGG" id="serq:CWC46_15440"/>
<dbReference type="InterPro" id="IPR016181">
    <property type="entry name" value="Acyl_CoA_acyltransferase"/>
</dbReference>
<dbReference type="EMBL" id="CP025085">
    <property type="protein sequence ID" value="AUH01086.1"/>
    <property type="molecule type" value="Genomic_DNA"/>
</dbReference>
<dbReference type="PROSITE" id="PS51186">
    <property type="entry name" value="GNAT"/>
    <property type="match status" value="1"/>
</dbReference>
<dbReference type="STRING" id="104623.Ser39006_02393"/>
<dbReference type="GO" id="GO:1990189">
    <property type="term" value="F:protein N-terminal-serine acetyltransferase activity"/>
    <property type="evidence" value="ECO:0007669"/>
    <property type="project" value="TreeGrafter"/>
</dbReference>
<dbReference type="EMBL" id="CP025084">
    <property type="protein sequence ID" value="AUH05407.1"/>
    <property type="molecule type" value="Genomic_DNA"/>
</dbReference>
<reference evidence="3 4" key="1">
    <citation type="journal article" date="2013" name="Genome Announc.">
        <title>Draft genome sequence of Serratia sp. strain ATCC 39006, a model bacterium for analysis of the biosynthesis and regulation of prodigiosin, a carbapenem, and gas vesicles.</title>
        <authorList>
            <person name="Fineran P.C."/>
            <person name="Iglesias Cans M.C."/>
            <person name="Ramsay J.P."/>
            <person name="Wilf N.M."/>
            <person name="Cossyleon D."/>
            <person name="McNeil M.B."/>
            <person name="Williamson N.R."/>
            <person name="Monson R.E."/>
            <person name="Becher S.A."/>
            <person name="Stanton J.A."/>
            <person name="Brugger K."/>
            <person name="Brown S.D."/>
            <person name="Salmond G.P."/>
        </authorList>
    </citation>
    <scope>NUCLEOTIDE SEQUENCE [LARGE SCALE GENOMIC DNA]</scope>
    <source>
        <strain evidence="3">ATCC 39006</strain>
        <strain evidence="4">ATCC 39006 / SC 11482</strain>
    </source>
</reference>
<dbReference type="AlphaFoldDB" id="A0A2I5TLG4"/>
<dbReference type="PANTHER" id="PTHR43441:SF3">
    <property type="entry name" value="ACETYLTRANSFERASE"/>
    <property type="match status" value="1"/>
</dbReference>
<dbReference type="GO" id="GO:0008999">
    <property type="term" value="F:protein-N-terminal-alanine acetyltransferase activity"/>
    <property type="evidence" value="ECO:0007669"/>
    <property type="project" value="TreeGrafter"/>
</dbReference>
<evidence type="ECO:0000259" key="1">
    <source>
        <dbReference type="PROSITE" id="PS51186"/>
    </source>
</evidence>
<dbReference type="GO" id="GO:0005737">
    <property type="term" value="C:cytoplasm"/>
    <property type="evidence" value="ECO:0007669"/>
    <property type="project" value="TreeGrafter"/>
</dbReference>
<reference evidence="3" key="4">
    <citation type="submission" date="2017-11" db="EMBL/GenBank/DDBJ databases">
        <title>Complete genome sequence of Serratia sp. ATCC 39006.</title>
        <authorList>
            <person name="Hampton H.G."/>
            <person name="Jackson S.A."/>
            <person name="Jauregui R."/>
            <person name="Poulter G.T.M."/>
            <person name="Salmond G.P.C."/>
            <person name="Fineran P.C."/>
        </authorList>
    </citation>
    <scope>NUCLEOTIDE SEQUENCE</scope>
    <source>
        <strain evidence="3">ATCC 39006</strain>
    </source>
</reference>
<feature type="domain" description="N-acetyltransferase" evidence="1">
    <location>
        <begin position="21"/>
        <end position="176"/>
    </location>
</feature>
<keyword evidence="4" id="KW-1185">Reference proteome</keyword>
<evidence type="ECO:0000313" key="2">
    <source>
        <dbReference type="EMBL" id="AUH01086.1"/>
    </source>
</evidence>
<reference evidence="2 5" key="3">
    <citation type="submission" date="2017-11" db="EMBL/GenBank/DDBJ databases">
        <title>Complete genome sequence of Serratia sp. ATCC 39006 LacA.</title>
        <authorList>
            <person name="Hampton H.G."/>
            <person name="Jackson S.A."/>
            <person name="Jauregui R."/>
            <person name="Poulter G.T.M."/>
            <person name="Salmond G.P.C."/>
            <person name="Fineran P.C."/>
        </authorList>
    </citation>
    <scope>NUCLEOTIDE SEQUENCE [LARGE SCALE GENOMIC DNA]</scope>
    <source>
        <strain evidence="2 5">ATCC 39006</strain>
    </source>
</reference>
<evidence type="ECO:0000313" key="3">
    <source>
        <dbReference type="EMBL" id="AUH05407.1"/>
    </source>
</evidence>
<dbReference type="Gene3D" id="3.40.630.30">
    <property type="match status" value="1"/>
</dbReference>
<keyword evidence="3" id="KW-0808">Transferase</keyword>
<name>A0A2I5TLG4_SERS3</name>
<dbReference type="RefSeq" id="WP_021015658.1">
    <property type="nucleotide sequence ID" value="NZ_CP025084.1"/>
</dbReference>
<dbReference type="InterPro" id="IPR000182">
    <property type="entry name" value="GNAT_dom"/>
</dbReference>
<protein>
    <submittedName>
        <fullName evidence="3">N-acetyltransferase</fullName>
    </submittedName>
</protein>
<organism evidence="3 4">
    <name type="scientific">Serratia sp. (strain ATCC 39006)</name>
    <name type="common">Prodigiosinella confusarubida</name>
    <dbReference type="NCBI Taxonomy" id="104623"/>
    <lineage>
        <taxon>Bacteria</taxon>
        <taxon>Pseudomonadati</taxon>
        <taxon>Pseudomonadota</taxon>
        <taxon>Gammaproteobacteria</taxon>
        <taxon>Enterobacterales</taxon>
        <taxon>Pectobacteriaceae</taxon>
        <taxon>Prodigiosinella</taxon>
    </lineage>
</organism>
<dbReference type="SUPFAM" id="SSF55729">
    <property type="entry name" value="Acyl-CoA N-acyltransferases (Nat)"/>
    <property type="match status" value="1"/>
</dbReference>
<evidence type="ECO:0000313" key="5">
    <source>
        <dbReference type="Proteomes" id="UP000233778"/>
    </source>
</evidence>
<sequence>MESGRIKLVPPSTDVAPKIFEAIVESQIALSEFLPWVPYALTLETAVSNTQEAIKNFKDFNNELRFSIVCQENNTLLGVIGLMIIDKSVPYFEIGYWLRTSQVGKGYASEAVRLLQQYAFRELGAQRVEIKMAESNRKSQAVAERCGYVYEGKLHNARRLPSGKLDNTFIYAKTGL</sequence>